<accession>A0A2U1DN42</accession>
<gene>
    <name evidence="1" type="ORF">C7381_11129</name>
</gene>
<evidence type="ECO:0000313" key="2">
    <source>
        <dbReference type="Proteomes" id="UP000245793"/>
    </source>
</evidence>
<evidence type="ECO:0008006" key="3">
    <source>
        <dbReference type="Google" id="ProtNLM"/>
    </source>
</evidence>
<sequence length="168" mass="19326">MKKNNLLLMLIIVSLIITSCGKSDGIFGKETELSVDNFENNPHFAVVDFDLNTGFRLLGENEKYFVETKEGYVFLKSPHEFVKSLKLNSGDEFWWKPEVDISDTCYIEIYKGEEKSVKSIALVKISKDKDGSYKVEDIKEREALKSNVSIDEIQSREKNIYSKFFGDK</sequence>
<protein>
    <recommendedName>
        <fullName evidence="3">Lipoprotein</fullName>
    </recommendedName>
</protein>
<proteinExistence type="predicted"/>
<reference evidence="1 2" key="1">
    <citation type="submission" date="2018-04" db="EMBL/GenBank/DDBJ databases">
        <title>Genomic Encyclopedia of Type Strains, Phase IV (KMG-IV): sequencing the most valuable type-strain genomes for metagenomic binning, comparative biology and taxonomic classification.</title>
        <authorList>
            <person name="Goeker M."/>
        </authorList>
    </citation>
    <scope>NUCLEOTIDE SEQUENCE [LARGE SCALE GENOMIC DNA]</scope>
    <source>
        <strain evidence="1 2">DSM 20705</strain>
    </source>
</reference>
<evidence type="ECO:0000313" key="1">
    <source>
        <dbReference type="EMBL" id="PVY89100.1"/>
    </source>
</evidence>
<keyword evidence="2" id="KW-1185">Reference proteome</keyword>
<name>A0A2U1DN42_9FIRM</name>
<dbReference type="PROSITE" id="PS51257">
    <property type="entry name" value="PROKAR_LIPOPROTEIN"/>
    <property type="match status" value="1"/>
</dbReference>
<dbReference type="RefSeq" id="WP_116480522.1">
    <property type="nucleotide sequence ID" value="NZ_QEKV01000011.1"/>
</dbReference>
<dbReference type="EMBL" id="QEKV01000011">
    <property type="protein sequence ID" value="PVY89100.1"/>
    <property type="molecule type" value="Genomic_DNA"/>
</dbReference>
<comment type="caution">
    <text evidence="1">The sequence shown here is derived from an EMBL/GenBank/DDBJ whole genome shotgun (WGS) entry which is preliminary data.</text>
</comment>
<organism evidence="1 2">
    <name type="scientific">Ezakiella coagulans</name>
    <dbReference type="NCBI Taxonomy" id="46507"/>
    <lineage>
        <taxon>Bacteria</taxon>
        <taxon>Bacillati</taxon>
        <taxon>Bacillota</taxon>
        <taxon>Tissierellia</taxon>
        <taxon>Ezakiella</taxon>
    </lineage>
</organism>
<dbReference type="AlphaFoldDB" id="A0A2U1DN42"/>
<dbReference type="Proteomes" id="UP000245793">
    <property type="component" value="Unassembled WGS sequence"/>
</dbReference>